<proteinExistence type="predicted"/>
<dbReference type="AlphaFoldDB" id="A0A9D1K9V0"/>
<dbReference type="InterPro" id="IPR047767">
    <property type="entry name" value="PSP1-like"/>
</dbReference>
<sequence>MPTENTKNEMLEYQYVVGVSFKKALQVYYFGTNDTTLKVKDIVVVETARGIELGYVKTEVLPIENLQLKTEIKPVIRKATQEDLDKQKENEKLAVKAQEICLESISQLQLPMHLISSEYVLDTTKVIFTYVSDDRVDFRELLKVLAQKLHCRIELRQIGARDRSKSVGGVGTCGLPLCCSTFLSDFEGISINMAKNQLLALNIQKLSGQCGKLVCCLKYEDDYYKELKEGLPKLGQRVRFKQQEYKVTAMNVLSKTIKLENKEESLSLTIDEFLKDVEK</sequence>
<reference evidence="2" key="2">
    <citation type="journal article" date="2021" name="PeerJ">
        <title>Extensive microbial diversity within the chicken gut microbiome revealed by metagenomics and culture.</title>
        <authorList>
            <person name="Gilroy R."/>
            <person name="Ravi A."/>
            <person name="Getino M."/>
            <person name="Pursley I."/>
            <person name="Horton D.L."/>
            <person name="Alikhan N.F."/>
            <person name="Baker D."/>
            <person name="Gharbi K."/>
            <person name="Hall N."/>
            <person name="Watson M."/>
            <person name="Adriaenssens E.M."/>
            <person name="Foster-Nyarko E."/>
            <person name="Jarju S."/>
            <person name="Secka A."/>
            <person name="Antonio M."/>
            <person name="Oren A."/>
            <person name="Chaudhuri R.R."/>
            <person name="La Ragione R."/>
            <person name="Hildebrand F."/>
            <person name="Pallen M.J."/>
        </authorList>
    </citation>
    <scope>NUCLEOTIDE SEQUENCE</scope>
    <source>
        <strain evidence="2">14508</strain>
    </source>
</reference>
<evidence type="ECO:0000313" key="3">
    <source>
        <dbReference type="Proteomes" id="UP000886893"/>
    </source>
</evidence>
<name>A0A9D1K9V0_9FIRM</name>
<evidence type="ECO:0000259" key="1">
    <source>
        <dbReference type="PROSITE" id="PS51411"/>
    </source>
</evidence>
<accession>A0A9D1K9V0</accession>
<feature type="domain" description="PSP1 C-terminal" evidence="1">
    <location>
        <begin position="73"/>
        <end position="158"/>
    </location>
</feature>
<dbReference type="PANTHER" id="PTHR43830:SF3">
    <property type="entry name" value="PROTEIN PSP1"/>
    <property type="match status" value="1"/>
</dbReference>
<protein>
    <submittedName>
        <fullName evidence="2">Stage 0 sporulation protein</fullName>
    </submittedName>
</protein>
<dbReference type="EMBL" id="DVKI01000034">
    <property type="protein sequence ID" value="HIT16958.1"/>
    <property type="molecule type" value="Genomic_DNA"/>
</dbReference>
<dbReference type="GO" id="GO:0005737">
    <property type="term" value="C:cytoplasm"/>
    <property type="evidence" value="ECO:0007669"/>
    <property type="project" value="TreeGrafter"/>
</dbReference>
<dbReference type="PANTHER" id="PTHR43830">
    <property type="entry name" value="PROTEIN PSP1"/>
    <property type="match status" value="1"/>
</dbReference>
<dbReference type="PROSITE" id="PS51411">
    <property type="entry name" value="PSP1_C"/>
    <property type="match status" value="1"/>
</dbReference>
<dbReference type="InterPro" id="IPR007557">
    <property type="entry name" value="PSP1_C"/>
</dbReference>
<reference evidence="2" key="1">
    <citation type="submission" date="2020-10" db="EMBL/GenBank/DDBJ databases">
        <authorList>
            <person name="Gilroy R."/>
        </authorList>
    </citation>
    <scope>NUCLEOTIDE SEQUENCE</scope>
    <source>
        <strain evidence="2">14508</strain>
    </source>
</reference>
<gene>
    <name evidence="2" type="ORF">IAD04_01080</name>
</gene>
<comment type="caution">
    <text evidence="2">The sequence shown here is derived from an EMBL/GenBank/DDBJ whole genome shotgun (WGS) entry which is preliminary data.</text>
</comment>
<dbReference type="Proteomes" id="UP000886893">
    <property type="component" value="Unassembled WGS sequence"/>
</dbReference>
<dbReference type="Pfam" id="PF04468">
    <property type="entry name" value="PSP1"/>
    <property type="match status" value="1"/>
</dbReference>
<evidence type="ECO:0000313" key="2">
    <source>
        <dbReference type="EMBL" id="HIT16958.1"/>
    </source>
</evidence>
<dbReference type="NCBIfam" id="NF041131">
    <property type="entry name" value="RicT_YaaT_fam"/>
    <property type="match status" value="1"/>
</dbReference>
<organism evidence="2 3">
    <name type="scientific">Candidatus Caccosoma faecigallinarum</name>
    <dbReference type="NCBI Taxonomy" id="2840720"/>
    <lineage>
        <taxon>Bacteria</taxon>
        <taxon>Bacillati</taxon>
        <taxon>Bacillota</taxon>
        <taxon>Bacillota incertae sedis</taxon>
        <taxon>Candidatus Caccosoma</taxon>
    </lineage>
</organism>